<proteinExistence type="predicted"/>
<dbReference type="Proteomes" id="UP000766336">
    <property type="component" value="Unassembled WGS sequence"/>
</dbReference>
<sequence>MMLAGCVTTQAGRIGSDDGRDVCRQYLVALDSTGDYYGEDILQGAAVGALGGAVVGGLASRSWQGALIGAAVGGATGAAVGYYAALQRQARDQAGIFAQMSSDLSRENAQLDRTQVAFDQLSDCRLRTAQTVRDAVKDGRLARDVGQAQLAEIRARFQGDIQVAQRINQNITGRGAQFDSAFDNAIPGGKASVVASYRRPQPVRVAPRRAVVVKYRPDAGSADVAQINAREVVTTRPGPAGFVQVETASGVRGYAPADAFPAARGRQQAASPEGGSDVRSLAATNISRRDNFSESIGNAERLAAAGGGFELAG</sequence>
<reference evidence="3 4" key="1">
    <citation type="submission" date="2021-05" db="EMBL/GenBank/DDBJ databases">
        <title>Roseococcus sp. XZZS9, whole genome shotgun sequencing project.</title>
        <authorList>
            <person name="Zhao G."/>
            <person name="Shen L."/>
        </authorList>
    </citation>
    <scope>NUCLEOTIDE SEQUENCE [LARGE SCALE GENOMIC DNA]</scope>
    <source>
        <strain evidence="3 4">XZZS9</strain>
    </source>
</reference>
<feature type="domain" description="YMGG-like Gly-zipper" evidence="2">
    <location>
        <begin position="43"/>
        <end position="83"/>
    </location>
</feature>
<comment type="caution">
    <text evidence="3">The sequence shown here is derived from an EMBL/GenBank/DDBJ whole genome shotgun (WGS) entry which is preliminary data.</text>
</comment>
<evidence type="ECO:0000313" key="4">
    <source>
        <dbReference type="Proteomes" id="UP000766336"/>
    </source>
</evidence>
<dbReference type="EMBL" id="JAHCDA010000004">
    <property type="protein sequence ID" value="MBS7813312.1"/>
    <property type="molecule type" value="Genomic_DNA"/>
</dbReference>
<dbReference type="Pfam" id="PF13441">
    <property type="entry name" value="Gly-zipper_YMGG"/>
    <property type="match status" value="1"/>
</dbReference>
<gene>
    <name evidence="3" type="ORF">KHU32_20390</name>
</gene>
<accession>A0ABS5QI18</accession>
<feature type="region of interest" description="Disordered" evidence="1">
    <location>
        <begin position="262"/>
        <end position="281"/>
    </location>
</feature>
<name>A0ABS5QI18_9PROT</name>
<evidence type="ECO:0000256" key="1">
    <source>
        <dbReference type="SAM" id="MobiDB-lite"/>
    </source>
</evidence>
<evidence type="ECO:0000259" key="2">
    <source>
        <dbReference type="Pfam" id="PF13441"/>
    </source>
</evidence>
<organism evidence="3 4">
    <name type="scientific">Roseococcus pinisoli</name>
    <dbReference type="NCBI Taxonomy" id="2835040"/>
    <lineage>
        <taxon>Bacteria</taxon>
        <taxon>Pseudomonadati</taxon>
        <taxon>Pseudomonadota</taxon>
        <taxon>Alphaproteobacteria</taxon>
        <taxon>Acetobacterales</taxon>
        <taxon>Roseomonadaceae</taxon>
        <taxon>Roseococcus</taxon>
    </lineage>
</organism>
<keyword evidence="4" id="KW-1185">Reference proteome</keyword>
<protein>
    <recommendedName>
        <fullName evidence="2">YMGG-like Gly-zipper domain-containing protein</fullName>
    </recommendedName>
</protein>
<evidence type="ECO:0000313" key="3">
    <source>
        <dbReference type="EMBL" id="MBS7813312.1"/>
    </source>
</evidence>
<dbReference type="InterPro" id="IPR027367">
    <property type="entry name" value="Gly-zipper_YMGG"/>
</dbReference>